<organism evidence="2 3">
    <name type="scientific">Cryoendolithus antarcticus</name>
    <dbReference type="NCBI Taxonomy" id="1507870"/>
    <lineage>
        <taxon>Eukaryota</taxon>
        <taxon>Fungi</taxon>
        <taxon>Dikarya</taxon>
        <taxon>Ascomycota</taxon>
        <taxon>Pezizomycotina</taxon>
        <taxon>Dothideomycetes</taxon>
        <taxon>Dothideomycetidae</taxon>
        <taxon>Cladosporiales</taxon>
        <taxon>Cladosporiaceae</taxon>
        <taxon>Cryoendolithus</taxon>
    </lineage>
</organism>
<dbReference type="InParanoid" id="A0A1V8SWM3"/>
<gene>
    <name evidence="2" type="ORF">B0A48_10105</name>
</gene>
<feature type="domain" description="WSC" evidence="1">
    <location>
        <begin position="379"/>
        <end position="479"/>
    </location>
</feature>
<proteinExistence type="predicted"/>
<dbReference type="PANTHER" id="PTHR43662">
    <property type="match status" value="1"/>
</dbReference>
<sequence length="719" mass="76854">MTSSIRTSMGLALTALQGANAFFRINCATVQSGRIDPLVNPGTLAAHSHTILGGSNIGVNATYQSLLDSDCSSCEVQADKSAYWSPTLYYEYPNGSFIETAHGGGVVYYLGRGPGQNDTVPFPPGFMVLSGDKAARSYDNATFTYGTADYPGRPVADRISFACLDGLYQPEQPYMYKTDCQDGMRAQVHFQSCWNGKDLYKPDNSHVAYQSRIDDGICPPTHSVQVPHIFLEINYQVNDIPGKTPDGRFVFSQGDPTGYGFHADFQNGWEMDIQTYAVKNCLNTVDFGQISACPPLQAVDTSAYGVNCPQRPRPIDEPVDGLLAKLPGCIKITPGPAAAPAASMTCPKDVIPSKIIATKDTTATPTQSVAPGQPFGGEYQIYLGCFNDTAGQTRALNAYSEANYVNMTVEYCMGICHDRGYRLSGVEYAQECHCDNVLNPTAVGGQLGCNWNCGRTMVESLGYRQNCGGYSLIDLYNNTDPAFVANGSETANGGLPVPYTPLAPFADNYVGCFTDLDPRTLSSNNTQSDDMTVEVCAAFCAGGPGYRYYGVEYGSQCYCGNAFAAVAQLLNTTSSPTNDSACSIRCAGSNPELCGGANALSVYNVTDFVVPAPKPSVGKYRSQGCLTDPPNNVGRSLIGPSIDSPNMTNELCIKYCLGQEMHYAAIEYSTQCFCGNAVNSAGGAQSISCPVSNLMTCPGNTKELCGGPNLMNLFYSSTL</sequence>
<feature type="domain" description="WSC" evidence="1">
    <location>
        <begin position="506"/>
        <end position="606"/>
    </location>
</feature>
<evidence type="ECO:0000313" key="2">
    <source>
        <dbReference type="EMBL" id="OQO03441.1"/>
    </source>
</evidence>
<dbReference type="EMBL" id="NAJO01000024">
    <property type="protein sequence ID" value="OQO03441.1"/>
    <property type="molecule type" value="Genomic_DNA"/>
</dbReference>
<dbReference type="Proteomes" id="UP000192596">
    <property type="component" value="Unassembled WGS sequence"/>
</dbReference>
<accession>A0A1V8SWM3</accession>
<dbReference type="SMART" id="SM00321">
    <property type="entry name" value="WSC"/>
    <property type="match status" value="3"/>
</dbReference>
<dbReference type="PROSITE" id="PS51212">
    <property type="entry name" value="WSC"/>
    <property type="match status" value="3"/>
</dbReference>
<name>A0A1V8SWM3_9PEZI</name>
<feature type="domain" description="WSC" evidence="1">
    <location>
        <begin position="619"/>
        <end position="717"/>
    </location>
</feature>
<dbReference type="InterPro" id="IPR018535">
    <property type="entry name" value="DUF1996"/>
</dbReference>
<dbReference type="OrthoDB" id="74764at2759"/>
<dbReference type="AlphaFoldDB" id="A0A1V8SWM3"/>
<evidence type="ECO:0000313" key="3">
    <source>
        <dbReference type="Proteomes" id="UP000192596"/>
    </source>
</evidence>
<dbReference type="STRING" id="1507870.A0A1V8SWM3"/>
<dbReference type="InterPro" id="IPR002889">
    <property type="entry name" value="WSC_carb-bd"/>
</dbReference>
<dbReference type="Pfam" id="PF09362">
    <property type="entry name" value="DUF1996"/>
    <property type="match status" value="1"/>
</dbReference>
<dbReference type="Pfam" id="PF01822">
    <property type="entry name" value="WSC"/>
    <property type="match status" value="3"/>
</dbReference>
<comment type="caution">
    <text evidence="2">The sequence shown here is derived from an EMBL/GenBank/DDBJ whole genome shotgun (WGS) entry which is preliminary data.</text>
</comment>
<evidence type="ECO:0000259" key="1">
    <source>
        <dbReference type="PROSITE" id="PS51212"/>
    </source>
</evidence>
<protein>
    <recommendedName>
        <fullName evidence="1">WSC domain-containing protein</fullName>
    </recommendedName>
</protein>
<keyword evidence="3" id="KW-1185">Reference proteome</keyword>
<reference evidence="3" key="1">
    <citation type="submission" date="2017-03" db="EMBL/GenBank/DDBJ databases">
        <title>Genomes of endolithic fungi from Antarctica.</title>
        <authorList>
            <person name="Coleine C."/>
            <person name="Masonjones S."/>
            <person name="Stajich J.E."/>
        </authorList>
    </citation>
    <scope>NUCLEOTIDE SEQUENCE [LARGE SCALE GENOMIC DNA]</scope>
    <source>
        <strain evidence="3">CCFEE 5527</strain>
    </source>
</reference>
<dbReference type="PANTHER" id="PTHR43662:SF3">
    <property type="entry name" value="DOMAIN PROTEIN, PUTATIVE (AFU_ORTHOLOGUE AFUA_6G11970)-RELATED"/>
    <property type="match status" value="1"/>
</dbReference>